<dbReference type="Proteomes" id="UP001243364">
    <property type="component" value="Unassembled WGS sequence"/>
</dbReference>
<evidence type="ECO:0000313" key="3">
    <source>
        <dbReference type="Proteomes" id="UP001243364"/>
    </source>
</evidence>
<gene>
    <name evidence="2" type="ORF">QFZ56_004136</name>
</gene>
<sequence>MLGVMASVALTSACDSGGSADPSPSKPPSGMSSPSAISDGASGKAVLDHAFVGMEPLGSGSGRLQPHLGNTLPATPENVLSVTFAFTCTGKGKVVFAFTVNGRNVPTGARTTTCDGSIFQRSIEVSRTGLISYEAQVTGSESGSFAYSYYTEKAQLP</sequence>
<organism evidence="2 3">
    <name type="scientific">Streptomyces achromogenes</name>
    <dbReference type="NCBI Taxonomy" id="67255"/>
    <lineage>
        <taxon>Bacteria</taxon>
        <taxon>Bacillati</taxon>
        <taxon>Actinomycetota</taxon>
        <taxon>Actinomycetes</taxon>
        <taxon>Kitasatosporales</taxon>
        <taxon>Streptomycetaceae</taxon>
        <taxon>Streptomyces</taxon>
    </lineage>
</organism>
<name>A0ABU0Q3C9_STRAH</name>
<reference evidence="2 3" key="1">
    <citation type="submission" date="2023-07" db="EMBL/GenBank/DDBJ databases">
        <title>Comparative genomics of wheat-associated soil bacteria to identify genetic determinants of phenazine resistance.</title>
        <authorList>
            <person name="Mouncey N."/>
        </authorList>
    </citation>
    <scope>NUCLEOTIDE SEQUENCE [LARGE SCALE GENOMIC DNA]</scope>
    <source>
        <strain evidence="2 3">W4I19-2</strain>
    </source>
</reference>
<evidence type="ECO:0008006" key="4">
    <source>
        <dbReference type="Google" id="ProtNLM"/>
    </source>
</evidence>
<evidence type="ECO:0000313" key="2">
    <source>
        <dbReference type="EMBL" id="MDQ0685173.1"/>
    </source>
</evidence>
<dbReference type="EMBL" id="JAUSYA010000001">
    <property type="protein sequence ID" value="MDQ0685173.1"/>
    <property type="molecule type" value="Genomic_DNA"/>
</dbReference>
<feature type="region of interest" description="Disordered" evidence="1">
    <location>
        <begin position="15"/>
        <end position="41"/>
    </location>
</feature>
<comment type="caution">
    <text evidence="2">The sequence shown here is derived from an EMBL/GenBank/DDBJ whole genome shotgun (WGS) entry which is preliminary data.</text>
</comment>
<protein>
    <recommendedName>
        <fullName evidence="4">Lipoprotein</fullName>
    </recommendedName>
</protein>
<keyword evidence="3" id="KW-1185">Reference proteome</keyword>
<accession>A0ABU0Q3C9</accession>
<proteinExistence type="predicted"/>
<evidence type="ECO:0000256" key="1">
    <source>
        <dbReference type="SAM" id="MobiDB-lite"/>
    </source>
</evidence>